<evidence type="ECO:0000313" key="5">
    <source>
        <dbReference type="Proteomes" id="UP001056588"/>
    </source>
</evidence>
<name>A0A2C6WNL0_9STAP</name>
<proteinExistence type="predicted"/>
<keyword evidence="1" id="KW-0812">Transmembrane</keyword>
<evidence type="ECO:0008006" key="6">
    <source>
        <dbReference type="Google" id="ProtNLM"/>
    </source>
</evidence>
<gene>
    <name evidence="2" type="ORF">BTJ66_10455</name>
    <name evidence="3" type="ORF">MNY58_12505</name>
</gene>
<reference evidence="2" key="1">
    <citation type="journal article" date="2017" name="Appl. Environ. Microbiol.">
        <title>Staphylococcus edaphicus sp. nov., isolated in Antarctica, harbours mecC gene and genomic islands with suspected role in adaptation to extreme environment.</title>
        <authorList>
            <person name="Pantucek R."/>
            <person name="Sedlacek I."/>
            <person name="Indrakova A."/>
            <person name="Vrbovska V."/>
            <person name="Maslanova I."/>
            <person name="Kovarovic V."/>
            <person name="Svec P."/>
            <person name="Kralova S."/>
            <person name="Kristofova L."/>
            <person name="Keklakova J."/>
            <person name="Petras P."/>
            <person name="Doskar J."/>
        </authorList>
    </citation>
    <scope>NUCLEOTIDE SEQUENCE</scope>
    <source>
        <strain evidence="2">CCM 8730</strain>
    </source>
</reference>
<evidence type="ECO:0000256" key="1">
    <source>
        <dbReference type="SAM" id="Phobius"/>
    </source>
</evidence>
<reference evidence="3" key="4">
    <citation type="submission" date="2022-03" db="EMBL/GenBank/DDBJ databases">
        <title>Complete Genome Sequence of Staphylococcus edaphicus strain CCM 8731.</title>
        <authorList>
            <person name="Rimmer C.O."/>
            <person name="Thomas J.C."/>
        </authorList>
    </citation>
    <scope>NUCLEOTIDE SEQUENCE</scope>
    <source>
        <strain evidence="3">CCM 8731</strain>
    </source>
</reference>
<organism evidence="2 4">
    <name type="scientific">Staphylococcus edaphicus</name>
    <dbReference type="NCBI Taxonomy" id="1955013"/>
    <lineage>
        <taxon>Bacteria</taxon>
        <taxon>Bacillati</taxon>
        <taxon>Bacillota</taxon>
        <taxon>Bacilli</taxon>
        <taxon>Bacillales</taxon>
        <taxon>Staphylococcaceae</taxon>
        <taxon>Staphylococcus</taxon>
    </lineage>
</organism>
<keyword evidence="1" id="KW-0472">Membrane</keyword>
<dbReference type="Proteomes" id="UP001056588">
    <property type="component" value="Chromosome"/>
</dbReference>
<dbReference type="EMBL" id="CP093217">
    <property type="protein sequence ID" value="UQW81362.1"/>
    <property type="molecule type" value="Genomic_DNA"/>
</dbReference>
<reference evidence="4" key="2">
    <citation type="submission" date="2017-10" db="EMBL/GenBank/DDBJ databases">
        <title>Staphylococcus edaphicus sp. nov., isolated in Antarctica, harbouring mecC gene and genomic islands essential in adaptation to extreme environment.</title>
        <authorList>
            <person name="Pantucek R."/>
            <person name="Sedlacek I."/>
            <person name="Indrakova A."/>
            <person name="Vrbovska V."/>
            <person name="Maslanova I."/>
            <person name="Kovarovic V."/>
            <person name="Svec P."/>
            <person name="Kralova S."/>
            <person name="Kristofova L."/>
            <person name="Keklakova J."/>
            <person name="Petras P."/>
            <person name="Doskar J."/>
        </authorList>
    </citation>
    <scope>NUCLEOTIDE SEQUENCE [LARGE SCALE GENOMIC DNA]</scope>
    <source>
        <strain evidence="4">CCM 5085</strain>
    </source>
</reference>
<evidence type="ECO:0000313" key="4">
    <source>
        <dbReference type="Proteomes" id="UP000223828"/>
    </source>
</evidence>
<accession>A0A2C6WNL0</accession>
<evidence type="ECO:0000313" key="3">
    <source>
        <dbReference type="EMBL" id="UQW81362.1"/>
    </source>
</evidence>
<keyword evidence="1" id="KW-1133">Transmembrane helix</keyword>
<dbReference type="EMBL" id="MRZN01000018">
    <property type="protein sequence ID" value="PHK49037.1"/>
    <property type="molecule type" value="Genomic_DNA"/>
</dbReference>
<dbReference type="OrthoDB" id="2409438at2"/>
<reference evidence="2" key="3">
    <citation type="submission" date="2017-10" db="EMBL/GenBank/DDBJ databases">
        <authorList>
            <person name="Vrbovska V."/>
            <person name="Kovarovic V."/>
            <person name="Indrakova A."/>
        </authorList>
    </citation>
    <scope>NUCLEOTIDE SEQUENCE</scope>
    <source>
        <strain evidence="2">CCM 8730</strain>
    </source>
</reference>
<evidence type="ECO:0000313" key="2">
    <source>
        <dbReference type="EMBL" id="PHK49037.1"/>
    </source>
</evidence>
<feature type="transmembrane region" description="Helical" evidence="1">
    <location>
        <begin position="48"/>
        <end position="68"/>
    </location>
</feature>
<keyword evidence="5" id="KW-1185">Reference proteome</keyword>
<dbReference type="RefSeq" id="WP_099090898.1">
    <property type="nucleotide sequence ID" value="NZ_CP093217.1"/>
</dbReference>
<protein>
    <recommendedName>
        <fullName evidence="6">DUF3899 domain-containing protein</fullName>
    </recommendedName>
</protein>
<dbReference type="AlphaFoldDB" id="A0A2C6WNL0"/>
<sequence length="69" mass="7954">MSLFLKILIGILFVSVASWNNTISTQKKVNKRAVKHDTEPMTSKQFRFMLFLNIVMTTGFYILLITTVL</sequence>
<dbReference type="Proteomes" id="UP000223828">
    <property type="component" value="Unassembled WGS sequence"/>
</dbReference>